<keyword evidence="1" id="KW-0472">Membrane</keyword>
<dbReference type="PANTHER" id="PTHR33116">
    <property type="entry name" value="REVERSE TRANSCRIPTASE ZINC-BINDING DOMAIN-CONTAINING PROTEIN-RELATED-RELATED"/>
    <property type="match status" value="1"/>
</dbReference>
<accession>A0A9R1WSM2</accession>
<feature type="transmembrane region" description="Helical" evidence="1">
    <location>
        <begin position="82"/>
        <end position="98"/>
    </location>
</feature>
<reference evidence="2 3" key="1">
    <citation type="journal article" date="2017" name="Nat. Commun.">
        <title>Genome assembly with in vitro proximity ligation data and whole-genome triplication in lettuce.</title>
        <authorList>
            <person name="Reyes-Chin-Wo S."/>
            <person name="Wang Z."/>
            <person name="Yang X."/>
            <person name="Kozik A."/>
            <person name="Arikit S."/>
            <person name="Song C."/>
            <person name="Xia L."/>
            <person name="Froenicke L."/>
            <person name="Lavelle D.O."/>
            <person name="Truco M.J."/>
            <person name="Xia R."/>
            <person name="Zhu S."/>
            <person name="Xu C."/>
            <person name="Xu H."/>
            <person name="Xu X."/>
            <person name="Cox K."/>
            <person name="Korf I."/>
            <person name="Meyers B.C."/>
            <person name="Michelmore R.W."/>
        </authorList>
    </citation>
    <scope>NUCLEOTIDE SEQUENCE [LARGE SCALE GENOMIC DNA]</scope>
    <source>
        <strain evidence="3">cv. Salinas</strain>
        <tissue evidence="2">Seedlings</tissue>
    </source>
</reference>
<evidence type="ECO:0008006" key="4">
    <source>
        <dbReference type="Google" id="ProtNLM"/>
    </source>
</evidence>
<sequence>MEGLNIAIQEACEKSLFHDIRLPKSDSNLSHPFYTDDALFIGDWSQNNLKNLARILWCFHVASALKLTFINRRCFVLVSPRGNWLVMLGYLGVMFSSWKVNTLSIGGCLTLLKSVLGSLPLYYFSIFKARMSVIESLEKICRIFLWGGTDKKRKILWVAWPKVLA</sequence>
<name>A0A9R1WSM2_LACSA</name>
<evidence type="ECO:0000256" key="1">
    <source>
        <dbReference type="SAM" id="Phobius"/>
    </source>
</evidence>
<keyword evidence="1" id="KW-1133">Transmembrane helix</keyword>
<feature type="transmembrane region" description="Helical" evidence="1">
    <location>
        <begin position="104"/>
        <end position="124"/>
    </location>
</feature>
<comment type="caution">
    <text evidence="2">The sequence shown here is derived from an EMBL/GenBank/DDBJ whole genome shotgun (WGS) entry which is preliminary data.</text>
</comment>
<dbReference type="EMBL" id="NBSK02000009">
    <property type="protein sequence ID" value="KAJ0184787.1"/>
    <property type="molecule type" value="Genomic_DNA"/>
</dbReference>
<proteinExistence type="predicted"/>
<keyword evidence="3" id="KW-1185">Reference proteome</keyword>
<gene>
    <name evidence="2" type="ORF">LSAT_V11C900480710</name>
</gene>
<evidence type="ECO:0000313" key="3">
    <source>
        <dbReference type="Proteomes" id="UP000235145"/>
    </source>
</evidence>
<dbReference type="Proteomes" id="UP000235145">
    <property type="component" value="Unassembled WGS sequence"/>
</dbReference>
<dbReference type="PANTHER" id="PTHR33116:SF79">
    <property type="entry name" value="REVERSE TRANSCRIPTASE DOMAIN, ZINC FINGER, CCHC-TYPE-RELATED"/>
    <property type="match status" value="1"/>
</dbReference>
<dbReference type="AlphaFoldDB" id="A0A9R1WSM2"/>
<protein>
    <recommendedName>
        <fullName evidence="4">Reverse transcriptase zinc-binding domain-containing protein</fullName>
    </recommendedName>
</protein>
<organism evidence="2 3">
    <name type="scientific">Lactuca sativa</name>
    <name type="common">Garden lettuce</name>
    <dbReference type="NCBI Taxonomy" id="4236"/>
    <lineage>
        <taxon>Eukaryota</taxon>
        <taxon>Viridiplantae</taxon>
        <taxon>Streptophyta</taxon>
        <taxon>Embryophyta</taxon>
        <taxon>Tracheophyta</taxon>
        <taxon>Spermatophyta</taxon>
        <taxon>Magnoliopsida</taxon>
        <taxon>eudicotyledons</taxon>
        <taxon>Gunneridae</taxon>
        <taxon>Pentapetalae</taxon>
        <taxon>asterids</taxon>
        <taxon>campanulids</taxon>
        <taxon>Asterales</taxon>
        <taxon>Asteraceae</taxon>
        <taxon>Cichorioideae</taxon>
        <taxon>Cichorieae</taxon>
        <taxon>Lactucinae</taxon>
        <taxon>Lactuca</taxon>
    </lineage>
</organism>
<evidence type="ECO:0000313" key="2">
    <source>
        <dbReference type="EMBL" id="KAJ0184787.1"/>
    </source>
</evidence>
<keyword evidence="1" id="KW-0812">Transmembrane</keyword>